<accession>A0A6N2L7Y0</accession>
<gene>
    <name evidence="1" type="ORF">SVIM_LOCUS193574</name>
</gene>
<organism evidence="1">
    <name type="scientific">Salix viminalis</name>
    <name type="common">Common osier</name>
    <name type="synonym">Basket willow</name>
    <dbReference type="NCBI Taxonomy" id="40686"/>
    <lineage>
        <taxon>Eukaryota</taxon>
        <taxon>Viridiplantae</taxon>
        <taxon>Streptophyta</taxon>
        <taxon>Embryophyta</taxon>
        <taxon>Tracheophyta</taxon>
        <taxon>Spermatophyta</taxon>
        <taxon>Magnoliopsida</taxon>
        <taxon>eudicotyledons</taxon>
        <taxon>Gunneridae</taxon>
        <taxon>Pentapetalae</taxon>
        <taxon>rosids</taxon>
        <taxon>fabids</taxon>
        <taxon>Malpighiales</taxon>
        <taxon>Salicaceae</taxon>
        <taxon>Saliceae</taxon>
        <taxon>Salix</taxon>
    </lineage>
</organism>
<reference evidence="1" key="1">
    <citation type="submission" date="2019-03" db="EMBL/GenBank/DDBJ databases">
        <authorList>
            <person name="Mank J."/>
            <person name="Almeida P."/>
        </authorList>
    </citation>
    <scope>NUCLEOTIDE SEQUENCE</scope>
    <source>
        <strain evidence="1">78183</strain>
    </source>
</reference>
<evidence type="ECO:0000313" key="1">
    <source>
        <dbReference type="EMBL" id="VFU37139.1"/>
    </source>
</evidence>
<dbReference type="EMBL" id="CAADRP010001224">
    <property type="protein sequence ID" value="VFU37139.1"/>
    <property type="molecule type" value="Genomic_DNA"/>
</dbReference>
<sequence>MAVVLKSGNLVARLLGKPIPDEGGGFENKPVAATALPSMKLVREADNFSTE</sequence>
<dbReference type="AlphaFoldDB" id="A0A6N2L7Y0"/>
<name>A0A6N2L7Y0_SALVM</name>
<proteinExistence type="predicted"/>
<protein>
    <submittedName>
        <fullName evidence="1">Uncharacterized protein</fullName>
    </submittedName>
</protein>